<name>A0ACB6QQV3_9PLEO</name>
<accession>A0ACB6QQV3</accession>
<organism evidence="1 2">
    <name type="scientific">Lindgomyces ingoldianus</name>
    <dbReference type="NCBI Taxonomy" id="673940"/>
    <lineage>
        <taxon>Eukaryota</taxon>
        <taxon>Fungi</taxon>
        <taxon>Dikarya</taxon>
        <taxon>Ascomycota</taxon>
        <taxon>Pezizomycotina</taxon>
        <taxon>Dothideomycetes</taxon>
        <taxon>Pleosporomycetidae</taxon>
        <taxon>Pleosporales</taxon>
        <taxon>Lindgomycetaceae</taxon>
        <taxon>Lindgomyces</taxon>
    </lineage>
</organism>
<reference evidence="1" key="1">
    <citation type="journal article" date="2020" name="Stud. Mycol.">
        <title>101 Dothideomycetes genomes: a test case for predicting lifestyles and emergence of pathogens.</title>
        <authorList>
            <person name="Haridas S."/>
            <person name="Albert R."/>
            <person name="Binder M."/>
            <person name="Bloem J."/>
            <person name="Labutti K."/>
            <person name="Salamov A."/>
            <person name="Andreopoulos B."/>
            <person name="Baker S."/>
            <person name="Barry K."/>
            <person name="Bills G."/>
            <person name="Bluhm B."/>
            <person name="Cannon C."/>
            <person name="Castanera R."/>
            <person name="Culley D."/>
            <person name="Daum C."/>
            <person name="Ezra D."/>
            <person name="Gonzalez J."/>
            <person name="Henrissat B."/>
            <person name="Kuo A."/>
            <person name="Liang C."/>
            <person name="Lipzen A."/>
            <person name="Lutzoni F."/>
            <person name="Magnuson J."/>
            <person name="Mondo S."/>
            <person name="Nolan M."/>
            <person name="Ohm R."/>
            <person name="Pangilinan J."/>
            <person name="Park H.-J."/>
            <person name="Ramirez L."/>
            <person name="Alfaro M."/>
            <person name="Sun H."/>
            <person name="Tritt A."/>
            <person name="Yoshinaga Y."/>
            <person name="Zwiers L.-H."/>
            <person name="Turgeon B."/>
            <person name="Goodwin S."/>
            <person name="Spatafora J."/>
            <person name="Crous P."/>
            <person name="Grigoriev I."/>
        </authorList>
    </citation>
    <scope>NUCLEOTIDE SEQUENCE</scope>
    <source>
        <strain evidence="1">ATCC 200398</strain>
    </source>
</reference>
<keyword evidence="2" id="KW-1185">Reference proteome</keyword>
<protein>
    <submittedName>
        <fullName evidence="1">Cytochrome P450</fullName>
    </submittedName>
</protein>
<proteinExistence type="predicted"/>
<dbReference type="Proteomes" id="UP000799755">
    <property type="component" value="Unassembled WGS sequence"/>
</dbReference>
<sequence>MLQGIFQQLRFVLLNRHLELALGVLTVSVLLQLTHSFCTYLSRPKNVRILSKPYSPLTWFKNFDFILNAPRTILRGYQDRGHAQAFAIPSLGEYTVLACTEDDIKAVCDIDEPVLSFPEAMTDRLKNYWTMYGFQVGDIDPHSSIPMRVIKVLLRMHLPVLRPVIESRIRQGFEKALGKGCRVDGYTSVSTYMLSRTVIDEMNVRIILGDELSEKPGCVDTAIRYTEDVVVTAEICRQLPSILTPVIAPLMMGYRRSMQKLADFITPVVNERIRRQLTMDTSKTYDDCIQWIIESSRTPAQRATKRLVGQTIGILMASSYQMSMTLVYVLYALCHHPEYIPPLRDEITRERHNQSEDPFKKMYLLDSFLLEVARLNPPEALTVQKKVKLPFTLPSGVYIPPGNLIAVPHQARARNPDIFPNPDQFDARRFLPKHEQQCETEAIAKFTDVSYRYLYWGPPKKACPGRWYVSHALKQVIVHMLMNYDFKLENKSDTGVFSWTTIIFPSPTSRILFRRRERSSGN</sequence>
<gene>
    <name evidence="1" type="ORF">BDR25DRAFT_304487</name>
</gene>
<evidence type="ECO:0000313" key="1">
    <source>
        <dbReference type="EMBL" id="KAF2469379.1"/>
    </source>
</evidence>
<comment type="caution">
    <text evidence="1">The sequence shown here is derived from an EMBL/GenBank/DDBJ whole genome shotgun (WGS) entry which is preliminary data.</text>
</comment>
<dbReference type="EMBL" id="MU003512">
    <property type="protein sequence ID" value="KAF2469379.1"/>
    <property type="molecule type" value="Genomic_DNA"/>
</dbReference>
<evidence type="ECO:0000313" key="2">
    <source>
        <dbReference type="Proteomes" id="UP000799755"/>
    </source>
</evidence>